<reference evidence="5 6" key="1">
    <citation type="journal article" date="2024" name="Nat. Commun.">
        <title>Phylogenomics reveals the evolutionary origins of lichenization in chlorophyte algae.</title>
        <authorList>
            <person name="Puginier C."/>
            <person name="Libourel C."/>
            <person name="Otte J."/>
            <person name="Skaloud P."/>
            <person name="Haon M."/>
            <person name="Grisel S."/>
            <person name="Petersen M."/>
            <person name="Berrin J.G."/>
            <person name="Delaux P.M."/>
            <person name="Dal Grande F."/>
            <person name="Keller J."/>
        </authorList>
    </citation>
    <scope>NUCLEOTIDE SEQUENCE [LARGE SCALE GENOMIC DNA]</scope>
    <source>
        <strain evidence="5 6">SAG 2043</strain>
    </source>
</reference>
<dbReference type="GO" id="GO:0004843">
    <property type="term" value="F:cysteine-type deubiquitinase activity"/>
    <property type="evidence" value="ECO:0007669"/>
    <property type="project" value="UniProtKB-UniRule"/>
</dbReference>
<dbReference type="InterPro" id="IPR003323">
    <property type="entry name" value="OTU_dom"/>
</dbReference>
<dbReference type="SUPFAM" id="SSF54001">
    <property type="entry name" value="Cysteine proteinases"/>
    <property type="match status" value="1"/>
</dbReference>
<dbReference type="InterPro" id="IPR038765">
    <property type="entry name" value="Papain-like_cys_pep_sf"/>
</dbReference>
<dbReference type="GO" id="GO:0030968">
    <property type="term" value="P:endoplasmic reticulum unfolded protein response"/>
    <property type="evidence" value="ECO:0007669"/>
    <property type="project" value="TreeGrafter"/>
</dbReference>
<dbReference type="Proteomes" id="UP001489004">
    <property type="component" value="Unassembled WGS sequence"/>
</dbReference>
<dbReference type="EMBL" id="JALJOR010000003">
    <property type="protein sequence ID" value="KAK9819967.1"/>
    <property type="molecule type" value="Genomic_DNA"/>
</dbReference>
<comment type="caution">
    <text evidence="5">The sequence shown here is derived from an EMBL/GenBank/DDBJ whole genome shotgun (WGS) entry which is preliminary data.</text>
</comment>
<dbReference type="FunFam" id="3.90.70.80:FF:000019">
    <property type="entry name" value="Cysteine proteinases superfamily protein"/>
    <property type="match status" value="1"/>
</dbReference>
<keyword evidence="6" id="KW-1185">Reference proteome</keyword>
<comment type="subcellular location">
    <subcellularLocation>
        <location evidence="3">Cytoplasm</location>
    </subcellularLocation>
</comment>
<dbReference type="AlphaFoldDB" id="A0AAW1QEX1"/>
<keyword evidence="3" id="KW-0788">Thiol protease</keyword>
<evidence type="ECO:0000256" key="2">
    <source>
        <dbReference type="ARBA" id="ARBA00022801"/>
    </source>
</evidence>
<dbReference type="Pfam" id="PF02338">
    <property type="entry name" value="OTU"/>
    <property type="match status" value="1"/>
</dbReference>
<evidence type="ECO:0000313" key="5">
    <source>
        <dbReference type="EMBL" id="KAK9819967.1"/>
    </source>
</evidence>
<dbReference type="GO" id="GO:0005829">
    <property type="term" value="C:cytosol"/>
    <property type="evidence" value="ECO:0007669"/>
    <property type="project" value="TreeGrafter"/>
</dbReference>
<protein>
    <recommendedName>
        <fullName evidence="3">Ubiquitin thioesterase OTU</fullName>
        <ecNumber evidence="3">3.4.19.12</ecNumber>
    </recommendedName>
</protein>
<name>A0AAW1QEX1_9CHLO</name>
<comment type="function">
    <text evidence="3">Hydrolase that can remove conjugated ubiquitin from proteins and may therefore play an important regulatory role at the level of protein turnover by preventing degradation.</text>
</comment>
<comment type="catalytic activity">
    <reaction evidence="1 3">
        <text>Thiol-dependent hydrolysis of ester, thioester, amide, peptide and isopeptide bonds formed by the C-terminal Gly of ubiquitin (a 76-residue protein attached to proteins as an intracellular targeting signal).</text>
        <dbReference type="EC" id="3.4.19.12"/>
    </reaction>
</comment>
<keyword evidence="3" id="KW-0645">Protease</keyword>
<evidence type="ECO:0000256" key="1">
    <source>
        <dbReference type="ARBA" id="ARBA00000707"/>
    </source>
</evidence>
<keyword evidence="3" id="KW-0963">Cytoplasm</keyword>
<sequence length="235" mass="26144">MGRNQGDVRFACSPITLPADAVLQCPVSSSLPQFQLQRSGWGAVSNGLASLSTSFLPQRKPVALFSLARVPATAHGAERTFRVAKVKPDGRCMFRALAKGLAHNKGSFLSERTEEEEADWMRMAVQEALCTSEKRRKDFKDAVFALETEDTLPGYCRRLKSAGFWGGNVELLVLSKMLKVPIIVYQTAAEQGRHDAGFVPIVKYGEEWAKSSKQRKARRPVRLLYTNGNHYDLLL</sequence>
<dbReference type="PANTHER" id="PTHR13312:SF3">
    <property type="entry name" value="OVARIAN TUMOR DOMAIN-CONTAINING DEUBIQUITINATING ENZYME 3"/>
    <property type="match status" value="1"/>
</dbReference>
<dbReference type="PROSITE" id="PS50802">
    <property type="entry name" value="OTU"/>
    <property type="match status" value="1"/>
</dbReference>
<dbReference type="GO" id="GO:0016579">
    <property type="term" value="P:protein deubiquitination"/>
    <property type="evidence" value="ECO:0007669"/>
    <property type="project" value="TreeGrafter"/>
</dbReference>
<feature type="domain" description="OTU" evidence="4">
    <location>
        <begin position="81"/>
        <end position="235"/>
    </location>
</feature>
<dbReference type="GO" id="GO:0036503">
    <property type="term" value="P:ERAD pathway"/>
    <property type="evidence" value="ECO:0007669"/>
    <property type="project" value="TreeGrafter"/>
</dbReference>
<gene>
    <name evidence="5" type="ORF">WJX72_004558</name>
</gene>
<evidence type="ECO:0000313" key="6">
    <source>
        <dbReference type="Proteomes" id="UP001489004"/>
    </source>
</evidence>
<dbReference type="GO" id="GO:0005634">
    <property type="term" value="C:nucleus"/>
    <property type="evidence" value="ECO:0007669"/>
    <property type="project" value="TreeGrafter"/>
</dbReference>
<evidence type="ECO:0000256" key="3">
    <source>
        <dbReference type="RuleBase" id="RU367104"/>
    </source>
</evidence>
<accession>A0AAW1QEX1</accession>
<organism evidence="5 6">
    <name type="scientific">[Myrmecia] bisecta</name>
    <dbReference type="NCBI Taxonomy" id="41462"/>
    <lineage>
        <taxon>Eukaryota</taxon>
        <taxon>Viridiplantae</taxon>
        <taxon>Chlorophyta</taxon>
        <taxon>core chlorophytes</taxon>
        <taxon>Trebouxiophyceae</taxon>
        <taxon>Trebouxiales</taxon>
        <taxon>Trebouxiaceae</taxon>
        <taxon>Myrmecia</taxon>
    </lineage>
</organism>
<evidence type="ECO:0000259" key="4">
    <source>
        <dbReference type="PROSITE" id="PS50802"/>
    </source>
</evidence>
<keyword evidence="3" id="KW-0833">Ubl conjugation pathway</keyword>
<dbReference type="PANTHER" id="PTHR13312">
    <property type="entry name" value="HIV-INDUCED PROTEIN-7-LIKE PROTEASE"/>
    <property type="match status" value="1"/>
</dbReference>
<dbReference type="Gene3D" id="3.90.70.80">
    <property type="match status" value="1"/>
</dbReference>
<keyword evidence="2 3" id="KW-0378">Hydrolase</keyword>
<proteinExistence type="predicted"/>
<dbReference type="EC" id="3.4.19.12" evidence="3"/>